<accession>A0A4P9W7W3</accession>
<reference evidence="4" key="1">
    <citation type="journal article" date="2018" name="Nat. Microbiol.">
        <title>Leveraging single-cell genomics to expand the fungal tree of life.</title>
        <authorList>
            <person name="Ahrendt S.R."/>
            <person name="Quandt C.A."/>
            <person name="Ciobanu D."/>
            <person name="Clum A."/>
            <person name="Salamov A."/>
            <person name="Andreopoulos B."/>
            <person name="Cheng J.F."/>
            <person name="Woyke T."/>
            <person name="Pelin A."/>
            <person name="Henrissat B."/>
            <person name="Reynolds N.K."/>
            <person name="Benny G.L."/>
            <person name="Smith M.E."/>
            <person name="James T.Y."/>
            <person name="Grigoriev I.V."/>
        </authorList>
    </citation>
    <scope>NUCLEOTIDE SEQUENCE [LARGE SCALE GENOMIC DNA]</scope>
</reference>
<sequence>MKFTLITAAALLVASANAAPRKLYARRFGQEQAVQLQSKLTAAIPHCQGFSSAAGQIGGESIGTLLAAADPCNKLRTADAAVAAAKAASCDAQGLQIVLDAAMDLVHGEKNFNPFVTNLDGVCLDASLPVTPELRGIPPLVDPRISPQAFSIAVPAGAQAAAAKVNAATNQILAAAKAAGKGPGSSVSVAQQLVDLGFSFIQNAGSLTPSGNGASAAPAPAPAATTAQAEPAAPTTPPAPVAAGNKPSRTVTVTVTTTITPAATACAAPAAAITRAPSAPSPTSNTSTPGAVLFSPAPVLGLQGVPLVRSSDPQRTFQVAQDTFVGAGAACGRVGDKLFNQCANALNAGHIPGKSGNDISTICQPASDNAKSQCLAAVANL</sequence>
<feature type="signal peptide" evidence="2">
    <location>
        <begin position="1"/>
        <end position="18"/>
    </location>
</feature>
<dbReference type="AlphaFoldDB" id="A0A4P9W7W3"/>
<keyword evidence="2" id="KW-0732">Signal</keyword>
<dbReference type="EMBL" id="KZ996688">
    <property type="protein sequence ID" value="RKO88474.1"/>
    <property type="molecule type" value="Genomic_DNA"/>
</dbReference>
<dbReference type="OrthoDB" id="2141239at2759"/>
<keyword evidence="4" id="KW-1185">Reference proteome</keyword>
<organism evidence="3 4">
    <name type="scientific">Blyttiomyces helicus</name>
    <dbReference type="NCBI Taxonomy" id="388810"/>
    <lineage>
        <taxon>Eukaryota</taxon>
        <taxon>Fungi</taxon>
        <taxon>Fungi incertae sedis</taxon>
        <taxon>Chytridiomycota</taxon>
        <taxon>Chytridiomycota incertae sedis</taxon>
        <taxon>Chytridiomycetes</taxon>
        <taxon>Chytridiomycetes incertae sedis</taxon>
        <taxon>Blyttiomyces</taxon>
    </lineage>
</organism>
<evidence type="ECO:0000256" key="2">
    <source>
        <dbReference type="SAM" id="SignalP"/>
    </source>
</evidence>
<gene>
    <name evidence="3" type="ORF">BDK51DRAFT_39533</name>
</gene>
<evidence type="ECO:0000256" key="1">
    <source>
        <dbReference type="SAM" id="MobiDB-lite"/>
    </source>
</evidence>
<protein>
    <submittedName>
        <fullName evidence="3">Uncharacterized protein</fullName>
    </submittedName>
</protein>
<evidence type="ECO:0000313" key="3">
    <source>
        <dbReference type="EMBL" id="RKO88474.1"/>
    </source>
</evidence>
<name>A0A4P9W7W3_9FUNG</name>
<evidence type="ECO:0000313" key="4">
    <source>
        <dbReference type="Proteomes" id="UP000269721"/>
    </source>
</evidence>
<feature type="region of interest" description="Disordered" evidence="1">
    <location>
        <begin position="210"/>
        <end position="247"/>
    </location>
</feature>
<proteinExistence type="predicted"/>
<feature type="chain" id="PRO_5020564700" evidence="2">
    <location>
        <begin position="19"/>
        <end position="381"/>
    </location>
</feature>
<feature type="compositionally biased region" description="Low complexity" evidence="1">
    <location>
        <begin position="214"/>
        <end position="233"/>
    </location>
</feature>
<dbReference type="Proteomes" id="UP000269721">
    <property type="component" value="Unassembled WGS sequence"/>
</dbReference>